<accession>A0A2L2XAV3</accession>
<evidence type="ECO:0000313" key="11">
    <source>
        <dbReference type="EMBL" id="GBF33407.1"/>
    </source>
</evidence>
<dbReference type="GO" id="GO:0016887">
    <property type="term" value="F:ATP hydrolysis activity"/>
    <property type="evidence" value="ECO:0007669"/>
    <property type="project" value="RHEA"/>
</dbReference>
<evidence type="ECO:0000256" key="5">
    <source>
        <dbReference type="ARBA" id="ARBA00023235"/>
    </source>
</evidence>
<gene>
    <name evidence="11" type="ORF">DCCM_2508</name>
</gene>
<dbReference type="SUPFAM" id="SSF52540">
    <property type="entry name" value="P-loop containing nucleoside triphosphate hydrolases"/>
    <property type="match status" value="1"/>
</dbReference>
<evidence type="ECO:0000256" key="4">
    <source>
        <dbReference type="ARBA" id="ARBA00022840"/>
    </source>
</evidence>
<keyword evidence="5" id="KW-0413">Isomerase</keyword>
<sequence length="576" mass="64856">MFNISDEKRKVLDTTGNLLVIGGPGSGKTTIALLKARHIIESGVLQNEQRVLFLSFARSTISRVEQHANIVLSKSIFNRLEINTYHSFTWAILKSHGYLLCSKQLRLLPPHEASARLADYDKDVDKKLEINRLFKEEGLVHFDLFARMCAKLLAKSNSLSILISETYPTIILDEFQDTNADEWAFITQLGKKSNLIVLADAEQRIYDFRGADPARIGQFIATFHPTTFDFGNENNRSNGTDIVQFGNDLLTGENRHKKYKNVQFVYYPIRKGSAQLILLKSAIIKACERLKCEDKQEWSIAVLLPSNSLMLAVSDFLERTQRFTNGAILPHIRHEVAIETAGPSIAAVLIARLIEHGSTKQCKLNQLLIDLCEHIRGRRGDKPPSKSDLAISESLVGYIKTGKIRGTKRQAIIDECNAIINNCNSLEYTGEVASDWIKVRELLLDASSDCIKQVKLDANYLRLLHRGSILNSSLSEIWRRYDNYIGAADAVKNALTQEHFATSTKTWTGVNVMTIHKAKGKEFDEVIIYEGSFPGQRFVYNEGKTEQARLNLRVAVTRAKRNAIIFTPQVNSCSLL</sequence>
<reference evidence="12" key="1">
    <citation type="submission" date="2018-02" db="EMBL/GenBank/DDBJ databases">
        <title>Genome sequence of Desulfocucumis palustris strain NAW-5.</title>
        <authorList>
            <person name="Watanabe M."/>
            <person name="Kojima H."/>
            <person name="Fukui M."/>
        </authorList>
    </citation>
    <scope>NUCLEOTIDE SEQUENCE [LARGE SCALE GENOMIC DNA]</scope>
    <source>
        <strain evidence="12">NAW-5</strain>
    </source>
</reference>
<dbReference type="RefSeq" id="WP_104371810.1">
    <property type="nucleotide sequence ID" value="NZ_BFAV01000098.1"/>
</dbReference>
<dbReference type="Pfam" id="PF00580">
    <property type="entry name" value="UvrD-helicase"/>
    <property type="match status" value="2"/>
</dbReference>
<dbReference type="Gene3D" id="1.10.486.10">
    <property type="entry name" value="PCRA, domain 4"/>
    <property type="match status" value="1"/>
</dbReference>
<evidence type="ECO:0000256" key="6">
    <source>
        <dbReference type="ARBA" id="ARBA00034617"/>
    </source>
</evidence>
<feature type="binding site" evidence="9">
    <location>
        <begin position="22"/>
        <end position="29"/>
    </location>
    <ligand>
        <name>ATP</name>
        <dbReference type="ChEBI" id="CHEBI:30616"/>
    </ligand>
</feature>
<comment type="caution">
    <text evidence="11">The sequence shown here is derived from an EMBL/GenBank/DDBJ whole genome shotgun (WGS) entry which is preliminary data.</text>
</comment>
<feature type="domain" description="UvrD-like helicase ATP-binding" evidence="10">
    <location>
        <begin position="1"/>
        <end position="238"/>
    </location>
</feature>
<comment type="catalytic activity">
    <reaction evidence="8">
        <text>ATP + H2O = ADP + phosphate + H(+)</text>
        <dbReference type="Rhea" id="RHEA:13065"/>
        <dbReference type="ChEBI" id="CHEBI:15377"/>
        <dbReference type="ChEBI" id="CHEBI:15378"/>
        <dbReference type="ChEBI" id="CHEBI:30616"/>
        <dbReference type="ChEBI" id="CHEBI:43474"/>
        <dbReference type="ChEBI" id="CHEBI:456216"/>
        <dbReference type="EC" id="5.6.2.4"/>
    </reaction>
</comment>
<evidence type="ECO:0000259" key="10">
    <source>
        <dbReference type="PROSITE" id="PS51198"/>
    </source>
</evidence>
<evidence type="ECO:0000313" key="12">
    <source>
        <dbReference type="Proteomes" id="UP000239549"/>
    </source>
</evidence>
<comment type="catalytic activity">
    <reaction evidence="6">
        <text>Couples ATP hydrolysis with the unwinding of duplex DNA by translocating in the 3'-5' direction.</text>
        <dbReference type="EC" id="5.6.2.4"/>
    </reaction>
</comment>
<evidence type="ECO:0000256" key="7">
    <source>
        <dbReference type="ARBA" id="ARBA00034808"/>
    </source>
</evidence>
<keyword evidence="2 9" id="KW-0378">Hydrolase</keyword>
<dbReference type="GO" id="GO:0005524">
    <property type="term" value="F:ATP binding"/>
    <property type="evidence" value="ECO:0007669"/>
    <property type="project" value="UniProtKB-UniRule"/>
</dbReference>
<organism evidence="11 12">
    <name type="scientific">Desulfocucumis palustris</name>
    <dbReference type="NCBI Taxonomy" id="1898651"/>
    <lineage>
        <taxon>Bacteria</taxon>
        <taxon>Bacillati</taxon>
        <taxon>Bacillota</taxon>
        <taxon>Clostridia</taxon>
        <taxon>Eubacteriales</taxon>
        <taxon>Desulfocucumaceae</taxon>
        <taxon>Desulfocucumis</taxon>
    </lineage>
</organism>
<dbReference type="InterPro" id="IPR014017">
    <property type="entry name" value="DNA_helicase_UvrD-like_C"/>
</dbReference>
<dbReference type="GO" id="GO:0000725">
    <property type="term" value="P:recombinational repair"/>
    <property type="evidence" value="ECO:0007669"/>
    <property type="project" value="TreeGrafter"/>
</dbReference>
<dbReference type="InterPro" id="IPR014016">
    <property type="entry name" value="UvrD-like_ATP-bd"/>
</dbReference>
<evidence type="ECO:0000256" key="3">
    <source>
        <dbReference type="ARBA" id="ARBA00022806"/>
    </source>
</evidence>
<dbReference type="InterPro" id="IPR027417">
    <property type="entry name" value="P-loop_NTPase"/>
</dbReference>
<dbReference type="EC" id="5.6.2.4" evidence="7"/>
<dbReference type="GO" id="GO:0043138">
    <property type="term" value="F:3'-5' DNA helicase activity"/>
    <property type="evidence" value="ECO:0007669"/>
    <property type="project" value="UniProtKB-EC"/>
</dbReference>
<dbReference type="EMBL" id="BFAV01000098">
    <property type="protein sequence ID" value="GBF33407.1"/>
    <property type="molecule type" value="Genomic_DNA"/>
</dbReference>
<keyword evidence="4 9" id="KW-0067">ATP-binding</keyword>
<dbReference type="InterPro" id="IPR000212">
    <property type="entry name" value="DNA_helicase_UvrD/REP"/>
</dbReference>
<dbReference type="GO" id="GO:0003677">
    <property type="term" value="F:DNA binding"/>
    <property type="evidence" value="ECO:0007669"/>
    <property type="project" value="InterPro"/>
</dbReference>
<keyword evidence="12" id="KW-1185">Reference proteome</keyword>
<dbReference type="Gene3D" id="3.40.50.300">
    <property type="entry name" value="P-loop containing nucleotide triphosphate hydrolases"/>
    <property type="match status" value="2"/>
</dbReference>
<dbReference type="Proteomes" id="UP000239549">
    <property type="component" value="Unassembled WGS sequence"/>
</dbReference>
<dbReference type="PANTHER" id="PTHR11070">
    <property type="entry name" value="UVRD / RECB / PCRA DNA HELICASE FAMILY MEMBER"/>
    <property type="match status" value="1"/>
</dbReference>
<dbReference type="OrthoDB" id="9765670at2"/>
<dbReference type="Pfam" id="PF13361">
    <property type="entry name" value="UvrD_C"/>
    <property type="match status" value="1"/>
</dbReference>
<keyword evidence="3 9" id="KW-0347">Helicase</keyword>
<proteinExistence type="predicted"/>
<protein>
    <recommendedName>
        <fullName evidence="7">DNA 3'-5' helicase</fullName>
        <ecNumber evidence="7">5.6.2.4</ecNumber>
    </recommendedName>
</protein>
<dbReference type="PROSITE" id="PS51198">
    <property type="entry name" value="UVRD_HELICASE_ATP_BIND"/>
    <property type="match status" value="1"/>
</dbReference>
<evidence type="ECO:0000256" key="1">
    <source>
        <dbReference type="ARBA" id="ARBA00022741"/>
    </source>
</evidence>
<evidence type="ECO:0000256" key="9">
    <source>
        <dbReference type="PROSITE-ProRule" id="PRU00560"/>
    </source>
</evidence>
<dbReference type="PANTHER" id="PTHR11070:SF2">
    <property type="entry name" value="ATP-DEPENDENT DNA HELICASE SRS2"/>
    <property type="match status" value="1"/>
</dbReference>
<name>A0A2L2XAV3_9FIRM</name>
<evidence type="ECO:0000256" key="2">
    <source>
        <dbReference type="ARBA" id="ARBA00022801"/>
    </source>
</evidence>
<evidence type="ECO:0000256" key="8">
    <source>
        <dbReference type="ARBA" id="ARBA00048988"/>
    </source>
</evidence>
<keyword evidence="1 9" id="KW-0547">Nucleotide-binding</keyword>
<dbReference type="AlphaFoldDB" id="A0A2L2XAV3"/>